<dbReference type="RefSeq" id="WP_050728952.1">
    <property type="nucleotide sequence ID" value="NZ_CADIJS010000004.1"/>
</dbReference>
<reference evidence="2 3" key="1">
    <citation type="submission" date="2020-04" db="EMBL/GenBank/DDBJ databases">
        <authorList>
            <person name="De Canck E."/>
        </authorList>
    </citation>
    <scope>NUCLEOTIDE SEQUENCE [LARGE SCALE GENOMIC DNA]</scope>
    <source>
        <strain evidence="2 3">LMG 1873</strain>
    </source>
</reference>
<dbReference type="EMBL" id="CADIJS010000004">
    <property type="protein sequence ID" value="CAB3722701.1"/>
    <property type="molecule type" value="Genomic_DNA"/>
</dbReference>
<dbReference type="Proteomes" id="UP000494116">
    <property type="component" value="Unassembled WGS sequence"/>
</dbReference>
<accession>A0ABM8L186</accession>
<gene>
    <name evidence="2" type="ORF">LMG1873_04064</name>
</gene>
<protein>
    <recommendedName>
        <fullName evidence="4">Lipoprotein</fullName>
    </recommendedName>
</protein>
<comment type="caution">
    <text evidence="2">The sequence shown here is derived from an EMBL/GenBank/DDBJ whole genome shotgun (WGS) entry which is preliminary data.</text>
</comment>
<keyword evidence="3" id="KW-1185">Reference proteome</keyword>
<evidence type="ECO:0008006" key="4">
    <source>
        <dbReference type="Google" id="ProtNLM"/>
    </source>
</evidence>
<evidence type="ECO:0000313" key="3">
    <source>
        <dbReference type="Proteomes" id="UP000494116"/>
    </source>
</evidence>
<evidence type="ECO:0000256" key="1">
    <source>
        <dbReference type="SAM" id="MobiDB-lite"/>
    </source>
</evidence>
<sequence>MNDSAFHGFRFCALTWLALTLTACTNVPNADYASALKKSLGDDVKDYQVLSYPTNAFGVGTVFNPQQLGQPVSNGDQLCGTWKCLGAPGEVMPPDPVAALNVIVRGTNYAELGEGGSVKLDTNSASDYAVKVALPKIYQLLNLGGSVDYGSVTKVELEFGKATKRYLSKPDFIAYLNDAGSSTPTKRSLQNAFAQGALVVVVADVLIDSMKATVTTSKDVASQLDAKLGALASPVLSDAQAGFRVTKKDSATYVIESLQPVVALRLLRAQPAAGLLGTEITWNDWAMVTGPTDPPPVNSADRTTSVDTNRVARIAPEPRRQ</sequence>
<organism evidence="2 3">
    <name type="scientific">Achromobacter piechaudii</name>
    <dbReference type="NCBI Taxonomy" id="72556"/>
    <lineage>
        <taxon>Bacteria</taxon>
        <taxon>Pseudomonadati</taxon>
        <taxon>Pseudomonadota</taxon>
        <taxon>Betaproteobacteria</taxon>
        <taxon>Burkholderiales</taxon>
        <taxon>Alcaligenaceae</taxon>
        <taxon>Achromobacter</taxon>
    </lineage>
</organism>
<evidence type="ECO:0000313" key="2">
    <source>
        <dbReference type="EMBL" id="CAB3722701.1"/>
    </source>
</evidence>
<proteinExistence type="predicted"/>
<feature type="region of interest" description="Disordered" evidence="1">
    <location>
        <begin position="291"/>
        <end position="321"/>
    </location>
</feature>
<name>A0ABM8L186_9BURK</name>